<evidence type="ECO:0000256" key="8">
    <source>
        <dbReference type="ARBA" id="ARBA00022989"/>
    </source>
</evidence>
<evidence type="ECO:0000256" key="10">
    <source>
        <dbReference type="ARBA" id="ARBA00023180"/>
    </source>
</evidence>
<keyword evidence="7" id="KW-0862">Zinc</keyword>
<feature type="compositionally biased region" description="Polar residues" evidence="13">
    <location>
        <begin position="292"/>
        <end position="302"/>
    </location>
</feature>
<feature type="domain" description="RING-type" evidence="16">
    <location>
        <begin position="227"/>
        <end position="269"/>
    </location>
</feature>
<reference evidence="17" key="1">
    <citation type="submission" date="2022-03" db="EMBL/GenBank/DDBJ databases">
        <authorList>
            <person name="Sayadi A."/>
        </authorList>
    </citation>
    <scope>NUCLEOTIDE SEQUENCE</scope>
</reference>
<keyword evidence="2" id="KW-0808">Transferase</keyword>
<dbReference type="PROSITE" id="PS50089">
    <property type="entry name" value="ZF_RING_2"/>
    <property type="match status" value="1"/>
</dbReference>
<dbReference type="Pfam" id="PF13639">
    <property type="entry name" value="zf-RING_2"/>
    <property type="match status" value="1"/>
</dbReference>
<dbReference type="Gene3D" id="3.30.40.10">
    <property type="entry name" value="Zinc/RING finger domain, C3HC4 (zinc finger)"/>
    <property type="match status" value="1"/>
</dbReference>
<evidence type="ECO:0000256" key="11">
    <source>
        <dbReference type="ARBA" id="ARBA00046288"/>
    </source>
</evidence>
<evidence type="ECO:0000256" key="7">
    <source>
        <dbReference type="ARBA" id="ARBA00022833"/>
    </source>
</evidence>
<keyword evidence="6 12" id="KW-0863">Zinc-finger</keyword>
<dbReference type="Pfam" id="PF02225">
    <property type="entry name" value="PA"/>
    <property type="match status" value="1"/>
</dbReference>
<dbReference type="EMBL" id="CAKOFQ010006652">
    <property type="protein sequence ID" value="CAH1953926.1"/>
    <property type="molecule type" value="Genomic_DNA"/>
</dbReference>
<dbReference type="AlphaFoldDB" id="A0A9P0NPQ2"/>
<evidence type="ECO:0000259" key="16">
    <source>
        <dbReference type="PROSITE" id="PS50089"/>
    </source>
</evidence>
<dbReference type="GO" id="GO:0005737">
    <property type="term" value="C:cytoplasm"/>
    <property type="evidence" value="ECO:0007669"/>
    <property type="project" value="UniProtKB-ARBA"/>
</dbReference>
<proteinExistence type="predicted"/>
<feature type="compositionally biased region" description="Low complexity" evidence="13">
    <location>
        <begin position="384"/>
        <end position="402"/>
    </location>
</feature>
<organism evidence="17 18">
    <name type="scientific">Acanthoscelides obtectus</name>
    <name type="common">Bean weevil</name>
    <name type="synonym">Bruchus obtectus</name>
    <dbReference type="NCBI Taxonomy" id="200917"/>
    <lineage>
        <taxon>Eukaryota</taxon>
        <taxon>Metazoa</taxon>
        <taxon>Ecdysozoa</taxon>
        <taxon>Arthropoda</taxon>
        <taxon>Hexapoda</taxon>
        <taxon>Insecta</taxon>
        <taxon>Pterygota</taxon>
        <taxon>Neoptera</taxon>
        <taxon>Endopterygota</taxon>
        <taxon>Coleoptera</taxon>
        <taxon>Polyphaga</taxon>
        <taxon>Cucujiformia</taxon>
        <taxon>Chrysomeloidea</taxon>
        <taxon>Chrysomelidae</taxon>
        <taxon>Bruchinae</taxon>
        <taxon>Bruchini</taxon>
        <taxon>Acanthoscelides</taxon>
    </lineage>
</organism>
<dbReference type="InterPro" id="IPR044744">
    <property type="entry name" value="ZNRF4/RNF13/RNF167_PA"/>
</dbReference>
<accession>A0A9P0NPQ2</accession>
<evidence type="ECO:0000256" key="5">
    <source>
        <dbReference type="ARBA" id="ARBA00022729"/>
    </source>
</evidence>
<dbReference type="SMART" id="SM00184">
    <property type="entry name" value="RING"/>
    <property type="match status" value="1"/>
</dbReference>
<keyword evidence="3 14" id="KW-0812">Transmembrane</keyword>
<evidence type="ECO:0000256" key="12">
    <source>
        <dbReference type="PROSITE-ProRule" id="PRU00175"/>
    </source>
</evidence>
<dbReference type="InterPro" id="IPR051653">
    <property type="entry name" value="E3_ligase_sorting_rcpt"/>
</dbReference>
<protein>
    <recommendedName>
        <fullName evidence="16">RING-type domain-containing protein</fullName>
    </recommendedName>
</protein>
<evidence type="ECO:0000313" key="17">
    <source>
        <dbReference type="EMBL" id="CAH1953926.1"/>
    </source>
</evidence>
<feature type="chain" id="PRO_5040292396" description="RING-type domain-containing protein" evidence="15">
    <location>
        <begin position="20"/>
        <end position="408"/>
    </location>
</feature>
<evidence type="ECO:0000256" key="9">
    <source>
        <dbReference type="ARBA" id="ARBA00023136"/>
    </source>
</evidence>
<dbReference type="FunFam" id="3.30.40.10:FF:000429">
    <property type="entry name" value="E3 ubiquitin-protein ligase RNF13"/>
    <property type="match status" value="1"/>
</dbReference>
<dbReference type="CDD" id="cd02123">
    <property type="entry name" value="PA_C_RZF_like"/>
    <property type="match status" value="1"/>
</dbReference>
<evidence type="ECO:0000313" key="18">
    <source>
        <dbReference type="Proteomes" id="UP001152888"/>
    </source>
</evidence>
<keyword evidence="4" id="KW-0479">Metal-binding</keyword>
<evidence type="ECO:0000256" key="4">
    <source>
        <dbReference type="ARBA" id="ARBA00022723"/>
    </source>
</evidence>
<evidence type="ECO:0000256" key="13">
    <source>
        <dbReference type="SAM" id="MobiDB-lite"/>
    </source>
</evidence>
<evidence type="ECO:0000256" key="14">
    <source>
        <dbReference type="SAM" id="Phobius"/>
    </source>
</evidence>
<dbReference type="InterPro" id="IPR013083">
    <property type="entry name" value="Znf_RING/FYVE/PHD"/>
</dbReference>
<comment type="subcellular location">
    <subcellularLocation>
        <location evidence="11">Endomembrane system</location>
        <topology evidence="11">Single-pass type I membrane protein</topology>
    </subcellularLocation>
</comment>
<gene>
    <name evidence="17" type="ORF">ACAOBT_LOCUS298</name>
</gene>
<evidence type="ECO:0000256" key="2">
    <source>
        <dbReference type="ARBA" id="ARBA00022679"/>
    </source>
</evidence>
<keyword evidence="10" id="KW-0325">Glycoprotein</keyword>
<dbReference type="PANTHER" id="PTHR47168:SF1">
    <property type="entry name" value="OS02G0798600 PROTEIN"/>
    <property type="match status" value="1"/>
</dbReference>
<dbReference type="GO" id="GO:0016740">
    <property type="term" value="F:transferase activity"/>
    <property type="evidence" value="ECO:0007669"/>
    <property type="project" value="UniProtKB-KW"/>
</dbReference>
<evidence type="ECO:0000256" key="3">
    <source>
        <dbReference type="ARBA" id="ARBA00022692"/>
    </source>
</evidence>
<dbReference type="InterPro" id="IPR001841">
    <property type="entry name" value="Znf_RING"/>
</dbReference>
<dbReference type="Proteomes" id="UP001152888">
    <property type="component" value="Unassembled WGS sequence"/>
</dbReference>
<comment type="pathway">
    <text evidence="1">Protein modification; protein ubiquitination.</text>
</comment>
<feature type="region of interest" description="Disordered" evidence="13">
    <location>
        <begin position="278"/>
        <end position="307"/>
    </location>
</feature>
<keyword evidence="8 14" id="KW-1133">Transmembrane helix</keyword>
<keyword evidence="5 15" id="KW-0732">Signal</keyword>
<sequence length="408" mass="45042">MIFISLIFIVITIINKCQAEVYAIPAESQFYFEKFDDAPALFGPSLADAIRGLLIDADPPSGCNASLRPPPTVYNDIGKWILLVPRHTEKENCSFEQKIRNAQAANYSAVIVYNIRSDELIPMAASNKSGIRIPSVFVGATSGIALKRCTNPEYFVVITGDSPFNIQTQLLIPFAIVVGICFIVMIAFMIVKFIKDRRRQRRYRLPTSALNKIPTRKYQKGDPYETCAICLDDYIEGEKIRVLPCNHAYHTKCIDPWLTKNRRVCPICKRKVFAQGEAHHDSDSDSDSDNDTTPLINSNNRGTQGGTFEEATQSILSSLVRAHRSISQQSGAGTIVTIVTTSDRHSINGDYHSISSNTNSTESSETDEGTAYDSLEVHVHNPDTQSETSEAAASTDANSAETGHTVHT</sequence>
<feature type="region of interest" description="Disordered" evidence="13">
    <location>
        <begin position="346"/>
        <end position="408"/>
    </location>
</feature>
<dbReference type="InterPro" id="IPR003137">
    <property type="entry name" value="PA_domain"/>
</dbReference>
<dbReference type="Gene3D" id="3.50.30.30">
    <property type="match status" value="1"/>
</dbReference>
<evidence type="ECO:0000256" key="1">
    <source>
        <dbReference type="ARBA" id="ARBA00004906"/>
    </source>
</evidence>
<dbReference type="GO" id="GO:0012505">
    <property type="term" value="C:endomembrane system"/>
    <property type="evidence" value="ECO:0007669"/>
    <property type="project" value="UniProtKB-SubCell"/>
</dbReference>
<feature type="transmembrane region" description="Helical" evidence="14">
    <location>
        <begin position="170"/>
        <end position="194"/>
    </location>
</feature>
<feature type="signal peptide" evidence="15">
    <location>
        <begin position="1"/>
        <end position="19"/>
    </location>
</feature>
<dbReference type="PANTHER" id="PTHR47168">
    <property type="entry name" value="RING ZINC FINGER DOMAIN SUPERFAMILY PROTEIN-RELATED"/>
    <property type="match status" value="1"/>
</dbReference>
<dbReference type="GO" id="GO:0008270">
    <property type="term" value="F:zinc ion binding"/>
    <property type="evidence" value="ECO:0007669"/>
    <property type="project" value="UniProtKB-KW"/>
</dbReference>
<dbReference type="FunFam" id="3.50.30.30:FF:000026">
    <property type="entry name" value="E3 ubiquitin-protein ligase RNF13"/>
    <property type="match status" value="1"/>
</dbReference>
<keyword evidence="9 14" id="KW-0472">Membrane</keyword>
<dbReference type="OrthoDB" id="8062037at2759"/>
<name>A0A9P0NPQ2_ACAOB</name>
<keyword evidence="18" id="KW-1185">Reference proteome</keyword>
<comment type="caution">
    <text evidence="17">The sequence shown here is derived from an EMBL/GenBank/DDBJ whole genome shotgun (WGS) entry which is preliminary data.</text>
</comment>
<evidence type="ECO:0000256" key="6">
    <source>
        <dbReference type="ARBA" id="ARBA00022771"/>
    </source>
</evidence>
<evidence type="ECO:0000256" key="15">
    <source>
        <dbReference type="SAM" id="SignalP"/>
    </source>
</evidence>
<dbReference type="SUPFAM" id="SSF57850">
    <property type="entry name" value="RING/U-box"/>
    <property type="match status" value="1"/>
</dbReference>